<dbReference type="GO" id="GO:0003723">
    <property type="term" value="F:RNA binding"/>
    <property type="evidence" value="ECO:0007669"/>
    <property type="project" value="TreeGrafter"/>
</dbReference>
<name>A0A167Z4D1_9HYPO</name>
<dbReference type="STRING" id="1081102.A0A167Z4D1"/>
<dbReference type="Gene3D" id="1.25.40.10">
    <property type="entry name" value="Tetratricopeptide repeat domain"/>
    <property type="match status" value="1"/>
</dbReference>
<dbReference type="InterPro" id="IPR003107">
    <property type="entry name" value="HAT"/>
</dbReference>
<keyword evidence="4" id="KW-0597">Phosphoprotein</keyword>
<dbReference type="PANTHER" id="PTHR23270:SF10">
    <property type="entry name" value="PROTEIN RRP5 HOMOLOG"/>
    <property type="match status" value="1"/>
</dbReference>
<dbReference type="FunFam" id="2.40.50.140:FF:000279">
    <property type="entry name" value="rRNA biogenesis protein rrp5"/>
    <property type="match status" value="1"/>
</dbReference>
<evidence type="ECO:0000256" key="5">
    <source>
        <dbReference type="ARBA" id="ARBA00022737"/>
    </source>
</evidence>
<dbReference type="InterPro" id="IPR011990">
    <property type="entry name" value="TPR-like_helical_dom_sf"/>
</dbReference>
<feature type="region of interest" description="Disordered" evidence="10">
    <location>
        <begin position="99"/>
        <end position="131"/>
    </location>
</feature>
<evidence type="ECO:0000256" key="3">
    <source>
        <dbReference type="ARBA" id="ARBA00022552"/>
    </source>
</evidence>
<dbReference type="InterPro" id="IPR045209">
    <property type="entry name" value="Rrp5"/>
</dbReference>
<keyword evidence="6" id="KW-0539">Nucleus</keyword>
<dbReference type="CDD" id="cd05698">
    <property type="entry name" value="S1_Rrp5_repeat_hs6_sc5"/>
    <property type="match status" value="1"/>
</dbReference>
<keyword evidence="13" id="KW-1185">Reference proteome</keyword>
<evidence type="ECO:0000256" key="1">
    <source>
        <dbReference type="ARBA" id="ARBA00004604"/>
    </source>
</evidence>
<dbReference type="Pfam" id="PF23231">
    <property type="entry name" value="HAT_Syf1_CNRKL1_C"/>
    <property type="match status" value="1"/>
</dbReference>
<feature type="compositionally biased region" description="Acidic residues" evidence="10">
    <location>
        <begin position="1386"/>
        <end position="1395"/>
    </location>
</feature>
<dbReference type="InterPro" id="IPR003029">
    <property type="entry name" value="S1_domain"/>
</dbReference>
<dbReference type="PANTHER" id="PTHR23270">
    <property type="entry name" value="PROGRAMMED CELL DEATH PROTEIN 11 PRE-RRNA PROCESSING PROTEIN RRP5"/>
    <property type="match status" value="1"/>
</dbReference>
<dbReference type="CDD" id="cd05693">
    <property type="entry name" value="S1_Rrp5_repeat_hs1_sc1"/>
    <property type="match status" value="1"/>
</dbReference>
<dbReference type="FunFam" id="2.40.50.140:FF:000159">
    <property type="entry name" value="rRNA biogenesis protein rrp5"/>
    <property type="match status" value="1"/>
</dbReference>
<dbReference type="SUPFAM" id="SSF48452">
    <property type="entry name" value="TPR-like"/>
    <property type="match status" value="2"/>
</dbReference>
<dbReference type="CDD" id="cd05702">
    <property type="entry name" value="S1_Rrp5_repeat_hs11_sc8"/>
    <property type="match status" value="1"/>
</dbReference>
<feature type="domain" description="S1 motif" evidence="11">
    <location>
        <begin position="1311"/>
        <end position="1382"/>
    </location>
</feature>
<reference evidence="12 13" key="1">
    <citation type="journal article" date="2016" name="Genome Biol. Evol.">
        <title>Divergent and convergent evolution of fungal pathogenicity.</title>
        <authorList>
            <person name="Shang Y."/>
            <person name="Xiao G."/>
            <person name="Zheng P."/>
            <person name="Cen K."/>
            <person name="Zhan S."/>
            <person name="Wang C."/>
        </authorList>
    </citation>
    <scope>NUCLEOTIDE SEQUENCE [LARGE SCALE GENOMIC DNA]</scope>
    <source>
        <strain evidence="12 13">RCEF 264</strain>
    </source>
</reference>
<dbReference type="SMART" id="SM00316">
    <property type="entry name" value="S1"/>
    <property type="match status" value="12"/>
</dbReference>
<dbReference type="InterPro" id="IPR057302">
    <property type="entry name" value="Rrp5_S1"/>
</dbReference>
<feature type="domain" description="S1 motif" evidence="11">
    <location>
        <begin position="650"/>
        <end position="719"/>
    </location>
</feature>
<feature type="domain" description="S1 motif" evidence="11">
    <location>
        <begin position="933"/>
        <end position="1007"/>
    </location>
</feature>
<evidence type="ECO:0000256" key="9">
    <source>
        <dbReference type="ARBA" id="ARBA00076674"/>
    </source>
</evidence>
<feature type="compositionally biased region" description="Basic and acidic residues" evidence="10">
    <location>
        <begin position="1401"/>
        <end position="1418"/>
    </location>
</feature>
<dbReference type="CDD" id="cd05697">
    <property type="entry name" value="S1_Rrp5_repeat_hs5"/>
    <property type="match status" value="1"/>
</dbReference>
<feature type="region of interest" description="Disordered" evidence="10">
    <location>
        <begin position="1"/>
        <end position="78"/>
    </location>
</feature>
<dbReference type="Pfam" id="PF00575">
    <property type="entry name" value="S1"/>
    <property type="match status" value="3"/>
</dbReference>
<feature type="domain" description="S1 motif" evidence="11">
    <location>
        <begin position="738"/>
        <end position="812"/>
    </location>
</feature>
<sequence>MGSLKRKEASAPSSGPSKPAKSAGQDAGRPSKRAKADKADKAADSKPKSEKKNSDAASAPLVSQLKEDEPLFPRGGGSVLTPLEFKQIQVQAKNDALFDQQAHKSSDKADRLERKKQKSKRKQDENAKVAAQGLAEDSVKIESLNYKRLVKGSLVLGQISNVTPLEVTVVLPNNLVGHLSATSISQTLNDRIEAEAANASDEEDDDKETPDGDDAVDLKKLFTIGEYVRACVLSTEDDTSEARNKRRIELSIRPEQANAGLTDQDVVRNCTVMASVASLEDRGFVMDLGLAGSDVRGFLPKRELDPSIPEERMQPGAVLLCLVTSKDPNGKVAQLSTQKKHLGTVKNAPSDAVTISTFLPGTAVEVLLSEVNGRGFAGKVLGHLDATADMIHSGAGSSDVDLDDKYQIASKVKARVICTFPTADSPKIGVSVLPHIANLGLQTVGSEEDANVQQKPPTDVLPLSSVVENCVVRRAELNVGLWVDVGVEGVPGFVHISRVKDGKVDALYGSSGPYKVGSVHRGRVLGYSAMDGNFFLSFEQRVLDQPYLRIEDLPVGEVVPGTIKKMIVNETGVAGLIVEVADGISGLVPEMHLSDVKLQHPEKKFREGMKVKARVLSTDPSKHQFRLTLKKTLVNSDTPSIKSFDDLSLGLRCLGTIINIVPIGAYVQFYGDLRGFLPVGEMSEAIIKDPTEHFRIGQVVSVRVLQFDRERNKCVVSCKDPGAFGVEKQLAFQTLEPGNIVAAKVVGKHEDSVEVELADSGLKAVLPVGHLSDRSAAKNAAALKRIHLGQTLPSLLILDKHDGRRAVTVSQKASLITASQEGKLVTSVEGVRVGDSISGFVRNITPTAAFVQFAAHIVALLPKPLMLPSAQDEPDFGLHSSQSITVRVVSVENGRIVVSLRPEKRPTENDSSNRALENPVDGALTTLDDVRVGLVTQAQITSVKATQLNVKLADNALGRIDVTEVFDKWEDIPNKKRPLRGFHENQIVQVRVLGVHDARKRVYLPITQRSSRSVFELSAKPSSLEAPEPLEALTIEKVEPESSWVGFVNNRGANCLWVSLSPNVRGRLYGMEASNDLSLVKDLGVNFPVGMALQVRVMRVDADRGRIDLSARSPNAEDEMDWSTVGTNMVLPARVSKVDDRQVVVELSKSVSGPIYLVDLADDYDQAVTTSYFKNDIVRVSVVSVDEANKRIRFSTRPSRVLNSSLPVEDPEITSFSDVQPGKIIRGFVRGVSDKGLFVNLGGDVVALVRITDLSDQFLKDWKAHFRVDQLVKGRVVSVNAELKQVQMNLKASVVDDNYVPLSTIADFKEGQIVTGRVRKVEEFGAFVVIDNTANVSGLCHRSEMADKRVRDARKLYKEGDVVKAKVLSINRETSRISLGLKPAYFEDEDDDDSDASMSTDGDHAGVRLEDADDRGYDSNDSDDEMDDAQGALLITGTDNDIDMLDDDVSEDEQEDTGEAPNGAGLSGGGFDWSGALADRDENGGDLSANSDDEAGTTQKSKSTKRKRGKIDDLDRTAELDVSGPQTASDFERLLLGQPDSSALWIAYMAFQLQVSELAKARDVAERAIKTINVREETERLNVWIAYLNLEVVYGTDETAEEVFKRACQYNDQREVCERTASIYIQSGKHNKADELFQTMTKKFGAQLPQIWINYAHFLHHSLREADRARALLPRALQMLDKHAHLSLTARFAALEFRSPEGNPERGRTVFEGLLDAWPKKFDLWNQLLDLETSVFAAEKAKGAKGNADPTVVRDVFERGAKVKGLKARRAKAWFQRWAKWEEVHGDTKSRGRVSARAKEWAADAERKKAEANEGDDSE</sequence>
<comment type="subcellular location">
    <subcellularLocation>
        <location evidence="1">Nucleus</location>
        <location evidence="1">Nucleolus</location>
    </subcellularLocation>
</comment>
<keyword evidence="5" id="KW-0677">Repeat</keyword>
<evidence type="ECO:0000256" key="8">
    <source>
        <dbReference type="ARBA" id="ARBA00073619"/>
    </source>
</evidence>
<feature type="region of interest" description="Disordered" evidence="10">
    <location>
        <begin position="1386"/>
        <end position="1523"/>
    </location>
</feature>
<feature type="domain" description="S1 motif" evidence="11">
    <location>
        <begin position="556"/>
        <end position="630"/>
    </location>
</feature>
<keyword evidence="3" id="KW-0698">rRNA processing</keyword>
<evidence type="ECO:0000256" key="7">
    <source>
        <dbReference type="ARBA" id="ARBA00055575"/>
    </source>
</evidence>
<dbReference type="InterPro" id="IPR048059">
    <property type="entry name" value="Rrp5_S1_rpt_hs1_sc1"/>
</dbReference>
<dbReference type="Pfam" id="PF23459">
    <property type="entry name" value="S1_RRP5"/>
    <property type="match status" value="2"/>
</dbReference>
<feature type="domain" description="S1 motif" evidence="11">
    <location>
        <begin position="1128"/>
        <end position="1197"/>
    </location>
</feature>
<dbReference type="CDD" id="cd05706">
    <property type="entry name" value="S1_Rrp5_repeat_sc10"/>
    <property type="match status" value="1"/>
</dbReference>
<dbReference type="FunFam" id="2.40.50.140:FF:000103">
    <property type="entry name" value="protein RRP5 homolog"/>
    <property type="match status" value="2"/>
</dbReference>
<protein>
    <recommendedName>
        <fullName evidence="8">rRNA biogenesis protein RRP5</fullName>
    </recommendedName>
    <alternativeName>
        <fullName evidence="9">Ribosomal RNA-processing protein 5</fullName>
    </alternativeName>
</protein>
<dbReference type="EMBL" id="AZHD01000002">
    <property type="protein sequence ID" value="OAA67069.1"/>
    <property type="molecule type" value="Genomic_DNA"/>
</dbReference>
<evidence type="ECO:0000256" key="6">
    <source>
        <dbReference type="ARBA" id="ARBA00023242"/>
    </source>
</evidence>
<dbReference type="FunFam" id="2.40.50.140:FF:000155">
    <property type="entry name" value="rRNA biogenesis protein RRP5"/>
    <property type="match status" value="1"/>
</dbReference>
<dbReference type="GO" id="GO:0006364">
    <property type="term" value="P:rRNA processing"/>
    <property type="evidence" value="ECO:0007669"/>
    <property type="project" value="UniProtKB-KW"/>
</dbReference>
<keyword evidence="2" id="KW-0690">Ribosome biogenesis</keyword>
<evidence type="ECO:0000259" key="11">
    <source>
        <dbReference type="PROSITE" id="PS50126"/>
    </source>
</evidence>
<feature type="compositionally biased region" description="Basic and acidic residues" evidence="10">
    <location>
        <begin position="34"/>
        <end position="54"/>
    </location>
</feature>
<dbReference type="SUPFAM" id="SSF50249">
    <property type="entry name" value="Nucleic acid-binding proteins"/>
    <property type="match status" value="12"/>
</dbReference>
<evidence type="ECO:0000256" key="10">
    <source>
        <dbReference type="SAM" id="MobiDB-lite"/>
    </source>
</evidence>
<gene>
    <name evidence="12" type="ORF">SPI_01645</name>
</gene>
<dbReference type="GO" id="GO:0032040">
    <property type="term" value="C:small-subunit processome"/>
    <property type="evidence" value="ECO:0007669"/>
    <property type="project" value="TreeGrafter"/>
</dbReference>
<dbReference type="SMART" id="SM00386">
    <property type="entry name" value="HAT"/>
    <property type="match status" value="5"/>
</dbReference>
<dbReference type="InterPro" id="IPR048058">
    <property type="entry name" value="Rrp5_S1_rpt_hs11_sc8"/>
</dbReference>
<feature type="region of interest" description="Disordered" evidence="10">
    <location>
        <begin position="195"/>
        <end position="214"/>
    </location>
</feature>
<dbReference type="CDD" id="cd05708">
    <property type="entry name" value="S1_Rrp5_repeat_sc12"/>
    <property type="match status" value="1"/>
</dbReference>
<comment type="caution">
    <text evidence="12">The sequence shown here is derived from an EMBL/GenBank/DDBJ whole genome shotgun (WGS) entry which is preliminary data.</text>
</comment>
<evidence type="ECO:0000256" key="4">
    <source>
        <dbReference type="ARBA" id="ARBA00022553"/>
    </source>
</evidence>
<feature type="domain" description="S1 motif" evidence="11">
    <location>
        <begin position="152"/>
        <end position="253"/>
    </location>
</feature>
<evidence type="ECO:0000313" key="13">
    <source>
        <dbReference type="Proteomes" id="UP000076874"/>
    </source>
</evidence>
<organism evidence="12 13">
    <name type="scientific">Niveomyces insectorum RCEF 264</name>
    <dbReference type="NCBI Taxonomy" id="1081102"/>
    <lineage>
        <taxon>Eukaryota</taxon>
        <taxon>Fungi</taxon>
        <taxon>Dikarya</taxon>
        <taxon>Ascomycota</taxon>
        <taxon>Pezizomycotina</taxon>
        <taxon>Sordariomycetes</taxon>
        <taxon>Hypocreomycetidae</taxon>
        <taxon>Hypocreales</taxon>
        <taxon>Cordycipitaceae</taxon>
        <taxon>Niveomyces</taxon>
    </lineage>
</organism>
<feature type="compositionally biased region" description="Basic and acidic residues" evidence="10">
    <location>
        <begin position="1797"/>
        <end position="1812"/>
    </location>
</feature>
<dbReference type="OrthoDB" id="412781at2759"/>
<feature type="region of interest" description="Disordered" evidence="10">
    <location>
        <begin position="1786"/>
        <end position="1819"/>
    </location>
</feature>
<feature type="domain" description="S1 motif" evidence="11">
    <location>
        <begin position="834"/>
        <end position="901"/>
    </location>
</feature>
<proteinExistence type="predicted"/>
<dbReference type="InterPro" id="IPR012340">
    <property type="entry name" value="NA-bd_OB-fold"/>
</dbReference>
<feature type="compositionally biased region" description="Acidic residues" evidence="10">
    <location>
        <begin position="1440"/>
        <end position="1458"/>
    </location>
</feature>
<feature type="domain" description="S1 motif" evidence="11">
    <location>
        <begin position="1222"/>
        <end position="1291"/>
    </location>
</feature>
<evidence type="ECO:0000256" key="2">
    <source>
        <dbReference type="ARBA" id="ARBA00022517"/>
    </source>
</evidence>
<accession>A0A167Z4D1</accession>
<feature type="domain" description="S1 motif" evidence="11">
    <location>
        <begin position="1041"/>
        <end position="1112"/>
    </location>
</feature>
<feature type="domain" description="S1 motif" evidence="11">
    <location>
        <begin position="269"/>
        <end position="338"/>
    </location>
</feature>
<feature type="compositionally biased region" description="Basic and acidic residues" evidence="10">
    <location>
        <begin position="101"/>
        <end position="113"/>
    </location>
</feature>
<feature type="compositionally biased region" description="Basic and acidic residues" evidence="10">
    <location>
        <begin position="1510"/>
        <end position="1519"/>
    </location>
</feature>
<comment type="function">
    <text evidence="7">Involved in the biogenesis of rRNA. Required for the formation of 18S and 5.8S rRNA.</text>
</comment>
<feature type="compositionally biased region" description="Low complexity" evidence="10">
    <location>
        <begin position="10"/>
        <end position="24"/>
    </location>
</feature>
<feature type="compositionally biased region" description="Acidic residues" evidence="10">
    <location>
        <begin position="200"/>
        <end position="214"/>
    </location>
</feature>
<evidence type="ECO:0000313" key="12">
    <source>
        <dbReference type="EMBL" id="OAA67069.1"/>
    </source>
</evidence>
<feature type="domain" description="S1 motif" evidence="11">
    <location>
        <begin position="464"/>
        <end position="539"/>
    </location>
</feature>
<dbReference type="Proteomes" id="UP000076874">
    <property type="component" value="Unassembled WGS sequence"/>
</dbReference>
<dbReference type="FunFam" id="2.40.50.140:FF:000196">
    <property type="entry name" value="rRNA biogenesis protein RRP5"/>
    <property type="match status" value="1"/>
</dbReference>
<dbReference type="Gene3D" id="2.40.50.140">
    <property type="entry name" value="Nucleic acid-binding proteins"/>
    <property type="match status" value="10"/>
</dbReference>
<dbReference type="PROSITE" id="PS50126">
    <property type="entry name" value="S1"/>
    <property type="match status" value="12"/>
</dbReference>
<dbReference type="InterPro" id="IPR055430">
    <property type="entry name" value="HAT_Syf1_CNRKL1_C"/>
</dbReference>